<proteinExistence type="predicted"/>
<dbReference type="AlphaFoldDB" id="A0A200Q784"/>
<organism evidence="6 7">
    <name type="scientific">Macleaya cordata</name>
    <name type="common">Five-seeded plume-poppy</name>
    <name type="synonym">Bocconia cordata</name>
    <dbReference type="NCBI Taxonomy" id="56857"/>
    <lineage>
        <taxon>Eukaryota</taxon>
        <taxon>Viridiplantae</taxon>
        <taxon>Streptophyta</taxon>
        <taxon>Embryophyta</taxon>
        <taxon>Tracheophyta</taxon>
        <taxon>Spermatophyta</taxon>
        <taxon>Magnoliopsida</taxon>
        <taxon>Ranunculales</taxon>
        <taxon>Papaveraceae</taxon>
        <taxon>Papaveroideae</taxon>
        <taxon>Macleaya</taxon>
    </lineage>
</organism>
<protein>
    <recommendedName>
        <fullName evidence="8">Calmodulin binding protein</fullName>
    </recommendedName>
</protein>
<dbReference type="InParanoid" id="A0A200Q784"/>
<keyword evidence="7" id="KW-1185">Reference proteome</keyword>
<sequence length="640" mass="72526">MGISFSCPGADYDALDEGFDAVIVRSISFDGADVRTALRSVSFNGRSSEPTILKSVGSGKMIFEGSVSLKSRDVETMISIKSPSSDIENNVVVRSVNKEITNQFSKTDSPTEKISWSSMLDSGIPKHEAALKLQKVYKSFRTRRKLADCAVLVEQGWWKLLDFAELKRSSISFFDIEKHETAVSRWSRARTRAAKVGKGLSKDDKAQKLALQHWLEAIDPRHRYGHNLHFYYVTWLRCDSRQPFFYWLDIGDGREINLVDKCPRSRLQHQCIKYLGPIERRNYEVTVEDGKFIYKQSGKLVDTSEGSNDAKWIFVLSTSKTLYIGQKKKGTFQHSSFLAGGATSAAGRLVIENGILKAVWPHSGHYRPTEQNFLEFVSFLEEHNVDLTDVKKSPTDEDENPTSKHGTAGLRCNSSEEDLTKDVNDLGTEEANFDDLNQEKTDLDKQETDTEPQELNSKRSLRFGQKLTNLQIPNRVDLFVNPEIDGLTRRPSCNRFSMGSPLVGGYETADESFEDDEDYVVPTRNLFETDQEEDQEEQVEEQEEEEEEIIPKESILRRINSKKELQSYQLGKQLSFKWTTGAGPRIGCVRDYPSGLQFRALEQVNLSPRPAGKTMGLSPKPSTPTIFWREATATTKTNLR</sequence>
<dbReference type="EMBL" id="MVGT01002854">
    <property type="protein sequence ID" value="OVA06350.1"/>
    <property type="molecule type" value="Genomic_DNA"/>
</dbReference>
<evidence type="ECO:0000256" key="1">
    <source>
        <dbReference type="ARBA" id="ARBA00004123"/>
    </source>
</evidence>
<evidence type="ECO:0000313" key="7">
    <source>
        <dbReference type="Proteomes" id="UP000195402"/>
    </source>
</evidence>
<feature type="compositionally biased region" description="Acidic residues" evidence="5">
    <location>
        <begin position="529"/>
        <end position="547"/>
    </location>
</feature>
<comment type="caution">
    <text evidence="6">The sequence shown here is derived from an EMBL/GenBank/DDBJ whole genome shotgun (WGS) entry which is preliminary data.</text>
</comment>
<evidence type="ECO:0000256" key="2">
    <source>
        <dbReference type="ARBA" id="ARBA00004496"/>
    </source>
</evidence>
<evidence type="ECO:0008006" key="8">
    <source>
        <dbReference type="Google" id="ProtNLM"/>
    </source>
</evidence>
<evidence type="ECO:0000256" key="3">
    <source>
        <dbReference type="ARBA" id="ARBA00022490"/>
    </source>
</evidence>
<comment type="subcellular location">
    <subcellularLocation>
        <location evidence="2">Cytoplasm</location>
    </subcellularLocation>
    <subcellularLocation>
        <location evidence="1">Nucleus</location>
    </subcellularLocation>
</comment>
<feature type="region of interest" description="Disordered" evidence="5">
    <location>
        <begin position="430"/>
        <end position="457"/>
    </location>
</feature>
<reference evidence="6 7" key="1">
    <citation type="journal article" date="2017" name="Mol. Plant">
        <title>The Genome of Medicinal Plant Macleaya cordata Provides New Insights into Benzylisoquinoline Alkaloids Metabolism.</title>
        <authorList>
            <person name="Liu X."/>
            <person name="Liu Y."/>
            <person name="Huang P."/>
            <person name="Ma Y."/>
            <person name="Qing Z."/>
            <person name="Tang Q."/>
            <person name="Cao H."/>
            <person name="Cheng P."/>
            <person name="Zheng Y."/>
            <person name="Yuan Z."/>
            <person name="Zhou Y."/>
            <person name="Liu J."/>
            <person name="Tang Z."/>
            <person name="Zhuo Y."/>
            <person name="Zhang Y."/>
            <person name="Yu L."/>
            <person name="Huang J."/>
            <person name="Yang P."/>
            <person name="Peng Q."/>
            <person name="Zhang J."/>
            <person name="Jiang W."/>
            <person name="Zhang Z."/>
            <person name="Lin K."/>
            <person name="Ro D.K."/>
            <person name="Chen X."/>
            <person name="Xiong X."/>
            <person name="Shang Y."/>
            <person name="Huang S."/>
            <person name="Zeng J."/>
        </authorList>
    </citation>
    <scope>NUCLEOTIDE SEQUENCE [LARGE SCALE GENOMIC DNA]</scope>
    <source>
        <strain evidence="7">cv. BLH2017</strain>
        <tissue evidence="6">Root</tissue>
    </source>
</reference>
<dbReference type="InterPro" id="IPR044159">
    <property type="entry name" value="IQM"/>
</dbReference>
<dbReference type="OMA" id="NDAKWIF"/>
<dbReference type="PANTHER" id="PTHR31250">
    <property type="entry name" value="IQ DOMAIN-CONTAINING PROTEIN IQM3"/>
    <property type="match status" value="1"/>
</dbReference>
<dbReference type="GO" id="GO:0005737">
    <property type="term" value="C:cytoplasm"/>
    <property type="evidence" value="ECO:0007669"/>
    <property type="project" value="UniProtKB-SubCell"/>
</dbReference>
<gene>
    <name evidence="6" type="ORF">BVC80_8883g20</name>
</gene>
<keyword evidence="4" id="KW-0539">Nucleus</keyword>
<evidence type="ECO:0000256" key="5">
    <source>
        <dbReference type="SAM" id="MobiDB-lite"/>
    </source>
</evidence>
<accession>A0A200Q784</accession>
<keyword evidence="3" id="KW-0963">Cytoplasm</keyword>
<evidence type="ECO:0000256" key="4">
    <source>
        <dbReference type="ARBA" id="ARBA00023242"/>
    </source>
</evidence>
<dbReference type="GO" id="GO:0005634">
    <property type="term" value="C:nucleus"/>
    <property type="evidence" value="ECO:0007669"/>
    <property type="project" value="UniProtKB-SubCell"/>
</dbReference>
<feature type="region of interest" description="Disordered" evidence="5">
    <location>
        <begin position="528"/>
        <end position="547"/>
    </location>
</feature>
<dbReference type="OrthoDB" id="7344096at2759"/>
<dbReference type="Proteomes" id="UP000195402">
    <property type="component" value="Unassembled WGS sequence"/>
</dbReference>
<name>A0A200Q784_MACCD</name>
<evidence type="ECO:0000313" key="6">
    <source>
        <dbReference type="EMBL" id="OVA06350.1"/>
    </source>
</evidence>
<feature type="compositionally biased region" description="Basic and acidic residues" evidence="5">
    <location>
        <begin position="437"/>
        <end position="448"/>
    </location>
</feature>
<dbReference type="STRING" id="56857.A0A200Q784"/>
<dbReference type="PANTHER" id="PTHR31250:SF14">
    <property type="entry name" value="IQ DOMAIN-CONTAINING PROTEIN IQM2"/>
    <property type="match status" value="1"/>
</dbReference>
<feature type="region of interest" description="Disordered" evidence="5">
    <location>
        <begin position="388"/>
        <end position="418"/>
    </location>
</feature>